<proteinExistence type="predicted"/>
<dbReference type="Pfam" id="PF06197">
    <property type="entry name" value="DUF998"/>
    <property type="match status" value="1"/>
</dbReference>
<comment type="caution">
    <text evidence="2">The sequence shown here is derived from an EMBL/GenBank/DDBJ whole genome shotgun (WGS) entry which is preliminary data.</text>
</comment>
<keyword evidence="3" id="KW-1185">Reference proteome</keyword>
<protein>
    <submittedName>
        <fullName evidence="2">DUF998 domain-containing protein</fullName>
    </submittedName>
</protein>
<name>A0ABS2A2I7_9ACTN</name>
<reference evidence="2 3" key="1">
    <citation type="submission" date="2021-01" db="EMBL/GenBank/DDBJ databases">
        <title>Actinoplanes sp. nov. LDG1-06 isolated from lichen.</title>
        <authorList>
            <person name="Saeng-In P."/>
            <person name="Phongsopitanun W."/>
            <person name="Kanchanasin P."/>
            <person name="Yuki M."/>
            <person name="Kudo T."/>
            <person name="Ohkuma M."/>
            <person name="Tanasupawat S."/>
        </authorList>
    </citation>
    <scope>NUCLEOTIDE SEQUENCE [LARGE SCALE GENOMIC DNA]</scope>
    <source>
        <strain evidence="2 3">LDG1-06</strain>
    </source>
</reference>
<keyword evidence="1" id="KW-0812">Transmembrane</keyword>
<accession>A0ABS2A2I7</accession>
<dbReference type="Proteomes" id="UP000632138">
    <property type="component" value="Unassembled WGS sequence"/>
</dbReference>
<evidence type="ECO:0000313" key="2">
    <source>
        <dbReference type="EMBL" id="MBM2614040.1"/>
    </source>
</evidence>
<dbReference type="EMBL" id="JAENHP010000001">
    <property type="protein sequence ID" value="MBM2614040.1"/>
    <property type="molecule type" value="Genomic_DNA"/>
</dbReference>
<keyword evidence="1" id="KW-0472">Membrane</keyword>
<feature type="transmembrane region" description="Helical" evidence="1">
    <location>
        <begin position="84"/>
        <end position="102"/>
    </location>
</feature>
<feature type="transmembrane region" description="Helical" evidence="1">
    <location>
        <begin position="51"/>
        <end position="72"/>
    </location>
</feature>
<feature type="transmembrane region" description="Helical" evidence="1">
    <location>
        <begin position="153"/>
        <end position="172"/>
    </location>
</feature>
<dbReference type="InterPro" id="IPR009339">
    <property type="entry name" value="DUF998"/>
</dbReference>
<evidence type="ECO:0000256" key="1">
    <source>
        <dbReference type="SAM" id="Phobius"/>
    </source>
</evidence>
<gene>
    <name evidence="2" type="ORF">JIG36_00535</name>
</gene>
<organism evidence="2 3">
    <name type="scientific">Paractinoplanes ovalisporus</name>
    <dbReference type="NCBI Taxonomy" id="2810368"/>
    <lineage>
        <taxon>Bacteria</taxon>
        <taxon>Bacillati</taxon>
        <taxon>Actinomycetota</taxon>
        <taxon>Actinomycetes</taxon>
        <taxon>Micromonosporales</taxon>
        <taxon>Micromonosporaceae</taxon>
        <taxon>Paractinoplanes</taxon>
    </lineage>
</organism>
<feature type="transmembrane region" description="Helical" evidence="1">
    <location>
        <begin position="122"/>
        <end position="141"/>
    </location>
</feature>
<evidence type="ECO:0000313" key="3">
    <source>
        <dbReference type="Proteomes" id="UP000632138"/>
    </source>
</evidence>
<sequence>MTATAATTGTSRWFRNAQLSLGTATVAGTGLLLVGDVDPVNEMISDAVQTVPGALLLMVAACGLASAGLWLLAGARRTLPRSPLLTTMLAVWCASLVAVAFFPTNLPGAEPGVAAVVHRVGAGLMAALPPLIALLVADLAGRRTPGEPGRVRLLRAAGLTSLAVCVAFGALHGPAVLAGTGVLPYAGLFERILMALVIVVAGLCAWVIADQERT</sequence>
<feature type="transmembrane region" description="Helical" evidence="1">
    <location>
        <begin position="192"/>
        <end position="209"/>
    </location>
</feature>
<dbReference type="RefSeq" id="WP_203373966.1">
    <property type="nucleotide sequence ID" value="NZ_JAENHP010000001.1"/>
</dbReference>
<keyword evidence="1" id="KW-1133">Transmembrane helix</keyword>